<dbReference type="PRINTS" id="PR00455">
    <property type="entry name" value="HTHTETR"/>
</dbReference>
<keyword evidence="1 2" id="KW-0238">DNA-binding</keyword>
<evidence type="ECO:0000313" key="4">
    <source>
        <dbReference type="EMBL" id="HFK96334.1"/>
    </source>
</evidence>
<dbReference type="EMBL" id="DSTK01000012">
    <property type="protein sequence ID" value="HFK96334.1"/>
    <property type="molecule type" value="Genomic_DNA"/>
</dbReference>
<dbReference type="PANTHER" id="PTHR30055">
    <property type="entry name" value="HTH-TYPE TRANSCRIPTIONAL REGULATOR RUTR"/>
    <property type="match status" value="1"/>
</dbReference>
<evidence type="ECO:0000256" key="1">
    <source>
        <dbReference type="ARBA" id="ARBA00023125"/>
    </source>
</evidence>
<proteinExistence type="predicted"/>
<feature type="DNA-binding region" description="H-T-H motif" evidence="2">
    <location>
        <begin position="34"/>
        <end position="53"/>
    </location>
</feature>
<dbReference type="PANTHER" id="PTHR30055:SF226">
    <property type="entry name" value="HTH-TYPE TRANSCRIPTIONAL REGULATOR PKSA"/>
    <property type="match status" value="1"/>
</dbReference>
<dbReference type="InterPro" id="IPR009057">
    <property type="entry name" value="Homeodomain-like_sf"/>
</dbReference>
<feature type="domain" description="HTH tetR-type" evidence="3">
    <location>
        <begin position="11"/>
        <end position="71"/>
    </location>
</feature>
<dbReference type="InterPro" id="IPR050109">
    <property type="entry name" value="HTH-type_TetR-like_transc_reg"/>
</dbReference>
<dbReference type="InterPro" id="IPR049488">
    <property type="entry name" value="TM_1030-like_C"/>
</dbReference>
<protein>
    <submittedName>
        <fullName evidence="4">TetR/AcrR family transcriptional regulator</fullName>
    </submittedName>
</protein>
<dbReference type="SUPFAM" id="SSF46689">
    <property type="entry name" value="Homeodomain-like"/>
    <property type="match status" value="1"/>
</dbReference>
<dbReference type="Pfam" id="PF00440">
    <property type="entry name" value="TetR_N"/>
    <property type="match status" value="1"/>
</dbReference>
<dbReference type="SUPFAM" id="SSF48498">
    <property type="entry name" value="Tetracyclin repressor-like, C-terminal domain"/>
    <property type="match status" value="1"/>
</dbReference>
<gene>
    <name evidence="4" type="ORF">ENS06_03290</name>
</gene>
<organism evidence="4">
    <name type="scientific">Desulfacinum infernum</name>
    <dbReference type="NCBI Taxonomy" id="35837"/>
    <lineage>
        <taxon>Bacteria</taxon>
        <taxon>Pseudomonadati</taxon>
        <taxon>Thermodesulfobacteriota</taxon>
        <taxon>Syntrophobacteria</taxon>
        <taxon>Syntrophobacterales</taxon>
        <taxon>Syntrophobacteraceae</taxon>
        <taxon>Desulfacinum</taxon>
    </lineage>
</organism>
<dbReference type="InterPro" id="IPR001647">
    <property type="entry name" value="HTH_TetR"/>
</dbReference>
<dbReference type="InterPro" id="IPR023772">
    <property type="entry name" value="DNA-bd_HTH_TetR-type_CS"/>
</dbReference>
<dbReference type="GO" id="GO:0000976">
    <property type="term" value="F:transcription cis-regulatory region binding"/>
    <property type="evidence" value="ECO:0007669"/>
    <property type="project" value="TreeGrafter"/>
</dbReference>
<sequence>MGIDRFMRLREPKREKILEGAVEEFSRYGFRQASLNRLAQSLGISKGSLFQYFGNKEGLFLFIFDHAVALVRKRLAQVKEETAEKDFYEKIRRSLAAGVDFIRRHPRVYRIYLKMLFQEDFPLRTELLQRVRFFSAEYLRPMVLKGMAHGEVRSDLDPDFVVFFLDAVMDRFLQAHCVSFLDGGTGLFEGAPEVTARLMDEFIKVLQNGLAGEGVRHAESRPKERAWNASGCGLQVPGS</sequence>
<evidence type="ECO:0000256" key="2">
    <source>
        <dbReference type="PROSITE-ProRule" id="PRU00335"/>
    </source>
</evidence>
<dbReference type="AlphaFoldDB" id="A0A832A437"/>
<comment type="caution">
    <text evidence="4">The sequence shown here is derived from an EMBL/GenBank/DDBJ whole genome shotgun (WGS) entry which is preliminary data.</text>
</comment>
<evidence type="ECO:0000259" key="3">
    <source>
        <dbReference type="PROSITE" id="PS50977"/>
    </source>
</evidence>
<accession>A0A832A437</accession>
<dbReference type="PROSITE" id="PS01081">
    <property type="entry name" value="HTH_TETR_1"/>
    <property type="match status" value="1"/>
</dbReference>
<dbReference type="PROSITE" id="PS50977">
    <property type="entry name" value="HTH_TETR_2"/>
    <property type="match status" value="1"/>
</dbReference>
<dbReference type="Gene3D" id="1.10.357.10">
    <property type="entry name" value="Tetracycline Repressor, domain 2"/>
    <property type="match status" value="1"/>
</dbReference>
<dbReference type="GO" id="GO:0003700">
    <property type="term" value="F:DNA-binding transcription factor activity"/>
    <property type="evidence" value="ECO:0007669"/>
    <property type="project" value="TreeGrafter"/>
</dbReference>
<name>A0A832A437_9BACT</name>
<reference evidence="4" key="1">
    <citation type="journal article" date="2020" name="mSystems">
        <title>Genome- and Community-Level Interaction Insights into Carbon Utilization and Element Cycling Functions of Hydrothermarchaeota in Hydrothermal Sediment.</title>
        <authorList>
            <person name="Zhou Z."/>
            <person name="Liu Y."/>
            <person name="Xu W."/>
            <person name="Pan J."/>
            <person name="Luo Z.H."/>
            <person name="Li M."/>
        </authorList>
    </citation>
    <scope>NUCLEOTIDE SEQUENCE [LARGE SCALE GENOMIC DNA]</scope>
    <source>
        <strain evidence="4">SpSt-456</strain>
    </source>
</reference>
<dbReference type="InterPro" id="IPR036271">
    <property type="entry name" value="Tet_transcr_reg_TetR-rel_C_sf"/>
</dbReference>
<dbReference type="Pfam" id="PF21256">
    <property type="entry name" value="TetR_C_5-like"/>
    <property type="match status" value="1"/>
</dbReference>